<dbReference type="InterPro" id="IPR004358">
    <property type="entry name" value="Sig_transdc_His_kin-like_C"/>
</dbReference>
<keyword evidence="3 5" id="KW-0597">Phosphoprotein</keyword>
<dbReference type="CDD" id="cd17546">
    <property type="entry name" value="REC_hyHK_CKI1_RcsC-like"/>
    <property type="match status" value="1"/>
</dbReference>
<dbReference type="CDD" id="cd00082">
    <property type="entry name" value="HisKA"/>
    <property type="match status" value="1"/>
</dbReference>
<feature type="domain" description="Histidine kinase" evidence="7">
    <location>
        <begin position="406"/>
        <end position="622"/>
    </location>
</feature>
<dbReference type="InterPro" id="IPR001789">
    <property type="entry name" value="Sig_transdc_resp-reg_receiver"/>
</dbReference>
<evidence type="ECO:0000256" key="2">
    <source>
        <dbReference type="ARBA" id="ARBA00012438"/>
    </source>
</evidence>
<dbReference type="InterPro" id="IPR011006">
    <property type="entry name" value="CheY-like_superfamily"/>
</dbReference>
<dbReference type="Gene3D" id="1.10.287.130">
    <property type="match status" value="1"/>
</dbReference>
<dbReference type="PROSITE" id="PS50110">
    <property type="entry name" value="RESPONSE_REGULATORY"/>
    <property type="match status" value="1"/>
</dbReference>
<dbReference type="PANTHER" id="PTHR45339:SF1">
    <property type="entry name" value="HYBRID SIGNAL TRANSDUCTION HISTIDINE KINASE J"/>
    <property type="match status" value="1"/>
</dbReference>
<name>A0A4R3I6Y0_9GAMM</name>
<dbReference type="Proteomes" id="UP000295793">
    <property type="component" value="Unassembled WGS sequence"/>
</dbReference>
<dbReference type="InterPro" id="IPR005467">
    <property type="entry name" value="His_kinase_dom"/>
</dbReference>
<keyword evidence="6" id="KW-1133">Transmembrane helix</keyword>
<dbReference type="EMBL" id="SLZR01000005">
    <property type="protein sequence ID" value="TCS41746.1"/>
    <property type="molecule type" value="Genomic_DNA"/>
</dbReference>
<evidence type="ECO:0000256" key="6">
    <source>
        <dbReference type="SAM" id="Phobius"/>
    </source>
</evidence>
<evidence type="ECO:0000259" key="7">
    <source>
        <dbReference type="PROSITE" id="PS50109"/>
    </source>
</evidence>
<dbReference type="Pfam" id="PF07696">
    <property type="entry name" value="7TMR-DISMED2"/>
    <property type="match status" value="1"/>
</dbReference>
<evidence type="ECO:0000259" key="8">
    <source>
        <dbReference type="PROSITE" id="PS50110"/>
    </source>
</evidence>
<reference evidence="9 10" key="1">
    <citation type="submission" date="2019-03" db="EMBL/GenBank/DDBJ databases">
        <title>Genomic Encyclopedia of Archaeal and Bacterial Type Strains, Phase II (KMG-II): from individual species to whole genera.</title>
        <authorList>
            <person name="Goeker M."/>
        </authorList>
    </citation>
    <scope>NUCLEOTIDE SEQUENCE [LARGE SCALE GENOMIC DNA]</scope>
    <source>
        <strain evidence="9 10">DSM 15388</strain>
    </source>
</reference>
<organism evidence="9 10">
    <name type="scientific">Reinekea marinisedimentorum</name>
    <dbReference type="NCBI Taxonomy" id="230495"/>
    <lineage>
        <taxon>Bacteria</taxon>
        <taxon>Pseudomonadati</taxon>
        <taxon>Pseudomonadota</taxon>
        <taxon>Gammaproteobacteria</taxon>
        <taxon>Oceanospirillales</taxon>
        <taxon>Saccharospirillaceae</taxon>
        <taxon>Reinekea</taxon>
    </lineage>
</organism>
<dbReference type="Gene3D" id="3.40.50.2300">
    <property type="match status" value="1"/>
</dbReference>
<feature type="transmembrane region" description="Helical" evidence="6">
    <location>
        <begin position="245"/>
        <end position="264"/>
    </location>
</feature>
<evidence type="ECO:0000256" key="3">
    <source>
        <dbReference type="ARBA" id="ARBA00022553"/>
    </source>
</evidence>
<dbReference type="PRINTS" id="PR00344">
    <property type="entry name" value="BCTRLSENSOR"/>
</dbReference>
<dbReference type="InterPro" id="IPR003594">
    <property type="entry name" value="HATPase_dom"/>
</dbReference>
<feature type="modified residue" description="4-aspartylphosphate" evidence="5">
    <location>
        <position position="696"/>
    </location>
</feature>
<gene>
    <name evidence="9" type="ORF">BCF53_105174</name>
</gene>
<keyword evidence="6" id="KW-0812">Transmembrane</keyword>
<dbReference type="AlphaFoldDB" id="A0A4R3I6Y0"/>
<dbReference type="OrthoDB" id="9797243at2"/>
<accession>A0A4R3I6Y0</accession>
<protein>
    <recommendedName>
        <fullName evidence="2">histidine kinase</fullName>
        <ecNumber evidence="2">2.7.13.3</ecNumber>
    </recommendedName>
</protein>
<feature type="transmembrane region" description="Helical" evidence="6">
    <location>
        <begin position="182"/>
        <end position="204"/>
    </location>
</feature>
<dbReference type="SMART" id="SM00448">
    <property type="entry name" value="REC"/>
    <property type="match status" value="1"/>
</dbReference>
<dbReference type="GO" id="GO:0000155">
    <property type="term" value="F:phosphorelay sensor kinase activity"/>
    <property type="evidence" value="ECO:0007669"/>
    <property type="project" value="InterPro"/>
</dbReference>
<feature type="domain" description="Response regulatory" evidence="8">
    <location>
        <begin position="642"/>
        <end position="764"/>
    </location>
</feature>
<comment type="catalytic activity">
    <reaction evidence="1">
        <text>ATP + protein L-histidine = ADP + protein N-phospho-L-histidine.</text>
        <dbReference type="EC" id="2.7.13.3"/>
    </reaction>
</comment>
<dbReference type="SMART" id="SM00387">
    <property type="entry name" value="HATPase_c"/>
    <property type="match status" value="1"/>
</dbReference>
<evidence type="ECO:0000313" key="10">
    <source>
        <dbReference type="Proteomes" id="UP000295793"/>
    </source>
</evidence>
<dbReference type="InterPro" id="IPR036097">
    <property type="entry name" value="HisK_dim/P_sf"/>
</dbReference>
<proteinExistence type="predicted"/>
<comment type="caution">
    <text evidence="9">The sequence shown here is derived from an EMBL/GenBank/DDBJ whole genome shotgun (WGS) entry which is preliminary data.</text>
</comment>
<dbReference type="InterPro" id="IPR011622">
    <property type="entry name" value="7TMR_DISM_rcpt_extracell_dom2"/>
</dbReference>
<feature type="transmembrane region" description="Helical" evidence="6">
    <location>
        <begin position="331"/>
        <end position="355"/>
    </location>
</feature>
<dbReference type="RefSeq" id="WP_132701199.1">
    <property type="nucleotide sequence ID" value="NZ_SLZR01000005.1"/>
</dbReference>
<dbReference type="InterPro" id="IPR003661">
    <property type="entry name" value="HisK_dim/P_dom"/>
</dbReference>
<keyword evidence="9" id="KW-0418">Kinase</keyword>
<feature type="transmembrane region" description="Helical" evidence="6">
    <location>
        <begin position="361"/>
        <end position="382"/>
    </location>
</feature>
<dbReference type="Gene3D" id="2.60.40.2380">
    <property type="match status" value="1"/>
</dbReference>
<dbReference type="SUPFAM" id="SSF47384">
    <property type="entry name" value="Homodimeric domain of signal transducing histidine kinase"/>
    <property type="match status" value="1"/>
</dbReference>
<dbReference type="EC" id="2.7.13.3" evidence="2"/>
<evidence type="ECO:0000256" key="1">
    <source>
        <dbReference type="ARBA" id="ARBA00000085"/>
    </source>
</evidence>
<dbReference type="InterPro" id="IPR036890">
    <property type="entry name" value="HATPase_C_sf"/>
</dbReference>
<keyword evidence="6" id="KW-0472">Membrane</keyword>
<feature type="transmembrane region" description="Helical" evidence="6">
    <location>
        <begin position="302"/>
        <end position="319"/>
    </location>
</feature>
<evidence type="ECO:0000256" key="4">
    <source>
        <dbReference type="ARBA" id="ARBA00023012"/>
    </source>
</evidence>
<dbReference type="PROSITE" id="PS50109">
    <property type="entry name" value="HIS_KIN"/>
    <property type="match status" value="1"/>
</dbReference>
<sequence length="784" mass="88037">MIRILLVLILSTFSSAFSYDTILLNKDFLSENIAPFSSYLHTGKQNYSIAQITGPTLTRQFSPVHSDVYSFSNTPGSTWFTFNINNPTGQYQRLYLKIETPFIESAELYFQGLNNSGYQSELTGQQLSFSERPHQFGNLVIPFDARLGSQDLYLKITPLHTSSMKVRLVDELTILSESRMLFLLYIPLNCALFFAALFAAINYYRYRDLTSVWTTTVITGSLLNLSGWNGSIGWLISFIPHIETIAINCGTFLTLFGLAKILIAQRKRQSSWTANAINLFAWVLLVAVVASCTPLSKYLLPLQIMLVPASWALFALHWFERRTESSGDRLMLAGYILFAGHFTGLTLTLIGLISALEANLIVIQGLLIAANILVAFSSWLYARQNITLPSADKPNFSGALWPILRKLNHDIRGPINGVLGMTELLQDTSLSAHQQEFVNTLQSAGFSLLREADQLQNLIHLGLNRLPEGEEEFDLYDLAEDIVQPYSKIAHSKNIELVLDIAPELPSRYRGNVKIITQILSILLDNGLKYTEYGEVIIQVKPWHGQRVRFSISDTGPGMAKDTQERLFDLPSDKNPMAQTPKDVHLGLPICKYLVNLLGGQLSMNSELRMGTTFWVDMPLQSTLPKGFSRTSTDENALNGIRLMVVDDNMTCCKVIEHLAQNWGMSVITMSNAQSALANLHYEYHKHKPVDVLVLDQNMPSMTGSEMAIRVRQDPELNRDIVIIMLTGSDAVSAELEDDDLGVKHILRKPVSARTLKESLQLSLPEILQNRETHRAKQNNSYFF</sequence>
<dbReference type="Pfam" id="PF02518">
    <property type="entry name" value="HATPase_c"/>
    <property type="match status" value="1"/>
</dbReference>
<feature type="transmembrane region" description="Helical" evidence="6">
    <location>
        <begin position="216"/>
        <end position="239"/>
    </location>
</feature>
<evidence type="ECO:0000256" key="5">
    <source>
        <dbReference type="PROSITE-ProRule" id="PRU00169"/>
    </source>
</evidence>
<dbReference type="SUPFAM" id="SSF52172">
    <property type="entry name" value="CheY-like"/>
    <property type="match status" value="1"/>
</dbReference>
<feature type="transmembrane region" description="Helical" evidence="6">
    <location>
        <begin position="276"/>
        <end position="296"/>
    </location>
</feature>
<evidence type="ECO:0000313" key="9">
    <source>
        <dbReference type="EMBL" id="TCS41746.1"/>
    </source>
</evidence>
<dbReference type="PANTHER" id="PTHR45339">
    <property type="entry name" value="HYBRID SIGNAL TRANSDUCTION HISTIDINE KINASE J"/>
    <property type="match status" value="1"/>
</dbReference>
<keyword evidence="10" id="KW-1185">Reference proteome</keyword>
<dbReference type="SUPFAM" id="SSF55874">
    <property type="entry name" value="ATPase domain of HSP90 chaperone/DNA topoisomerase II/histidine kinase"/>
    <property type="match status" value="1"/>
</dbReference>
<dbReference type="Pfam" id="PF00072">
    <property type="entry name" value="Response_reg"/>
    <property type="match status" value="1"/>
</dbReference>
<keyword evidence="4" id="KW-0902">Two-component regulatory system</keyword>
<dbReference type="Pfam" id="PF00512">
    <property type="entry name" value="HisKA"/>
    <property type="match status" value="1"/>
</dbReference>
<dbReference type="Gene3D" id="3.30.565.10">
    <property type="entry name" value="Histidine kinase-like ATPase, C-terminal domain"/>
    <property type="match status" value="1"/>
</dbReference>
<keyword evidence="9" id="KW-0808">Transferase</keyword>